<evidence type="ECO:0000256" key="2">
    <source>
        <dbReference type="ARBA" id="ARBA00005989"/>
    </source>
</evidence>
<evidence type="ECO:0000256" key="1">
    <source>
        <dbReference type="ARBA" id="ARBA00004418"/>
    </source>
</evidence>
<comment type="subcellular location">
    <subcellularLocation>
        <location evidence="1">Periplasm</location>
    </subcellularLocation>
</comment>
<evidence type="ECO:0000259" key="5">
    <source>
        <dbReference type="Pfam" id="PF09375"/>
    </source>
</evidence>
<dbReference type="InterPro" id="IPR028096">
    <property type="entry name" value="EfeO_Cupredoxin"/>
</dbReference>
<evidence type="ECO:0000313" key="8">
    <source>
        <dbReference type="Proteomes" id="UP001595868"/>
    </source>
</evidence>
<organism evidence="7 8">
    <name type="scientific">Micromonospora zhanjiangensis</name>
    <dbReference type="NCBI Taxonomy" id="1522057"/>
    <lineage>
        <taxon>Bacteria</taxon>
        <taxon>Bacillati</taxon>
        <taxon>Actinomycetota</taxon>
        <taxon>Actinomycetes</taxon>
        <taxon>Micromonosporales</taxon>
        <taxon>Micromonosporaceae</taxon>
        <taxon>Micromonospora</taxon>
    </lineage>
</organism>
<dbReference type="InterPro" id="IPR034981">
    <property type="entry name" value="Imelysin-like_EfeO/Algp7"/>
</dbReference>
<evidence type="ECO:0000313" key="7">
    <source>
        <dbReference type="EMBL" id="MFC4107384.1"/>
    </source>
</evidence>
<dbReference type="InterPro" id="IPR050894">
    <property type="entry name" value="EfeM/EfeO_iron_uptake"/>
</dbReference>
<dbReference type="EMBL" id="JBHSBN010000009">
    <property type="protein sequence ID" value="MFC4107384.1"/>
    <property type="molecule type" value="Genomic_DNA"/>
</dbReference>
<dbReference type="Proteomes" id="UP001595868">
    <property type="component" value="Unassembled WGS sequence"/>
</dbReference>
<comment type="caution">
    <text evidence="7">The sequence shown here is derived from an EMBL/GenBank/DDBJ whole genome shotgun (WGS) entry which is preliminary data.</text>
</comment>
<dbReference type="RefSeq" id="WP_377546213.1">
    <property type="nucleotide sequence ID" value="NZ_JBHSBN010000009.1"/>
</dbReference>
<sequence>MRTSRMLALGAAGATAVAGLAGCGGSGDKTAGGTGPIAVKATDTSCDVGRTDLPAGAHTFTVTNSGAKVTEFYIYASGDRVMGEVENVAPGLSRELKVELPAGTYETACKPGMSGKGIRAALRVSGSAVPLAADAALAAATENYQRYVRSQTDALVQKTGEFVAAVKAGDVAKAKALYPVARTYWERIEPVAEIFGDLDPKIDGREDVVTEGMEFTGFHRIEKDLWTTGDISKDGPIADRLMADVNEVVAKANAEKLSPLKLAGGAKELLDEVASGKITGEEERYSHTDLWDFSANVEGAKAAIAALRPALEQRSPELVGTLDKEFAAVEATLGKHRAGDGWKLHTELSKAELKELSDAVNALAEPVSKVAAVVAR</sequence>
<name>A0ABV8KMY6_9ACTN</name>
<feature type="domain" description="Imelysin-like" evidence="5">
    <location>
        <begin position="140"/>
        <end position="369"/>
    </location>
</feature>
<accession>A0ABV8KMY6</accession>
<dbReference type="Pfam" id="PF13473">
    <property type="entry name" value="Cupredoxin_1"/>
    <property type="match status" value="1"/>
</dbReference>
<evidence type="ECO:0000259" key="6">
    <source>
        <dbReference type="Pfam" id="PF13473"/>
    </source>
</evidence>
<dbReference type="PANTHER" id="PTHR39192">
    <property type="entry name" value="IRON UPTAKE SYSTEM COMPONENT EFEO"/>
    <property type="match status" value="1"/>
</dbReference>
<dbReference type="PROSITE" id="PS51257">
    <property type="entry name" value="PROKAR_LIPOPROTEIN"/>
    <property type="match status" value="1"/>
</dbReference>
<feature type="domain" description="EfeO-type cupredoxin-like" evidence="6">
    <location>
        <begin position="29"/>
        <end position="116"/>
    </location>
</feature>
<proteinExistence type="inferred from homology"/>
<dbReference type="Gene3D" id="1.20.1420.20">
    <property type="entry name" value="M75 peptidase, HXXE motif"/>
    <property type="match status" value="1"/>
</dbReference>
<dbReference type="InterPro" id="IPR053377">
    <property type="entry name" value="Iron_uptake_EfeM/EfeO"/>
</dbReference>
<dbReference type="CDD" id="cd14656">
    <property type="entry name" value="Imelysin-like_EfeO"/>
    <property type="match status" value="1"/>
</dbReference>
<keyword evidence="8" id="KW-1185">Reference proteome</keyword>
<evidence type="ECO:0000256" key="3">
    <source>
        <dbReference type="ARBA" id="ARBA00022729"/>
    </source>
</evidence>
<gene>
    <name evidence="7" type="primary">efeO</name>
    <name evidence="7" type="ORF">ACFOX0_15820</name>
</gene>
<dbReference type="NCBIfam" id="NF041757">
    <property type="entry name" value="EfeO"/>
    <property type="match status" value="1"/>
</dbReference>
<dbReference type="InterPro" id="IPR038352">
    <property type="entry name" value="Imelysin_sf"/>
</dbReference>
<dbReference type="InterPro" id="IPR018976">
    <property type="entry name" value="Imelysin-like"/>
</dbReference>
<evidence type="ECO:0000256" key="4">
    <source>
        <dbReference type="SAM" id="SignalP"/>
    </source>
</evidence>
<reference evidence="8" key="1">
    <citation type="journal article" date="2019" name="Int. J. Syst. Evol. Microbiol.">
        <title>The Global Catalogue of Microorganisms (GCM) 10K type strain sequencing project: providing services to taxonomists for standard genome sequencing and annotation.</title>
        <authorList>
            <consortium name="The Broad Institute Genomics Platform"/>
            <consortium name="The Broad Institute Genome Sequencing Center for Infectious Disease"/>
            <person name="Wu L."/>
            <person name="Ma J."/>
        </authorList>
    </citation>
    <scope>NUCLEOTIDE SEQUENCE [LARGE SCALE GENOMIC DNA]</scope>
    <source>
        <strain evidence="8">2902at01</strain>
    </source>
</reference>
<protein>
    <submittedName>
        <fullName evidence="7">Iron uptake system protein EfeO</fullName>
    </submittedName>
</protein>
<feature type="chain" id="PRO_5045180513" evidence="4">
    <location>
        <begin position="22"/>
        <end position="376"/>
    </location>
</feature>
<keyword evidence="3 4" id="KW-0732">Signal</keyword>
<feature type="signal peptide" evidence="4">
    <location>
        <begin position="1"/>
        <end position="21"/>
    </location>
</feature>
<comment type="similarity">
    <text evidence="2">Belongs to the EfeM/EfeO family.</text>
</comment>
<dbReference type="PANTHER" id="PTHR39192:SF1">
    <property type="entry name" value="IRON UPTAKE SYSTEM COMPONENT EFEO"/>
    <property type="match status" value="1"/>
</dbReference>
<dbReference type="Pfam" id="PF09375">
    <property type="entry name" value="Peptidase_M75"/>
    <property type="match status" value="1"/>
</dbReference>